<dbReference type="Proteomes" id="UP000224567">
    <property type="component" value="Unassembled WGS sequence"/>
</dbReference>
<dbReference type="OrthoDB" id="1669877at2759"/>
<name>A0A2G2WRH6_CAPBA</name>
<dbReference type="GO" id="GO:0016491">
    <property type="term" value="F:oxidoreductase activity"/>
    <property type="evidence" value="ECO:0007669"/>
    <property type="project" value="InterPro"/>
</dbReference>
<evidence type="ECO:0000313" key="3">
    <source>
        <dbReference type="Proteomes" id="UP000224567"/>
    </source>
</evidence>
<organism evidence="2 3">
    <name type="scientific">Capsicum baccatum</name>
    <name type="common">Peruvian pepper</name>
    <dbReference type="NCBI Taxonomy" id="33114"/>
    <lineage>
        <taxon>Eukaryota</taxon>
        <taxon>Viridiplantae</taxon>
        <taxon>Streptophyta</taxon>
        <taxon>Embryophyta</taxon>
        <taxon>Tracheophyta</taxon>
        <taxon>Spermatophyta</taxon>
        <taxon>Magnoliopsida</taxon>
        <taxon>eudicotyledons</taxon>
        <taxon>Gunneridae</taxon>
        <taxon>Pentapetalae</taxon>
        <taxon>asterids</taxon>
        <taxon>lamiids</taxon>
        <taxon>Solanales</taxon>
        <taxon>Solanaceae</taxon>
        <taxon>Solanoideae</taxon>
        <taxon>Capsiceae</taxon>
        <taxon>Capsicum</taxon>
    </lineage>
</organism>
<dbReference type="InterPro" id="IPR015590">
    <property type="entry name" value="Aldehyde_DH_dom"/>
</dbReference>
<gene>
    <name evidence="2" type="ORF">CQW23_12066</name>
</gene>
<accession>A0A2G2WRH6</accession>
<evidence type="ECO:0000259" key="1">
    <source>
        <dbReference type="Pfam" id="PF00171"/>
    </source>
</evidence>
<evidence type="ECO:0000313" key="2">
    <source>
        <dbReference type="EMBL" id="PHT47858.1"/>
    </source>
</evidence>
<dbReference type="AlphaFoldDB" id="A0A2G2WRH6"/>
<keyword evidence="3" id="KW-1185">Reference proteome</keyword>
<reference evidence="3" key="2">
    <citation type="journal article" date="2017" name="J. Anim. Genet.">
        <title>Multiple reference genome sequences of hot pepper reveal the massive evolution of plant disease resistance genes by retroduplication.</title>
        <authorList>
            <person name="Kim S."/>
            <person name="Park J."/>
            <person name="Yeom S.-I."/>
            <person name="Kim Y.-M."/>
            <person name="Seo E."/>
            <person name="Kim K.-T."/>
            <person name="Kim M.-S."/>
            <person name="Lee J.M."/>
            <person name="Cheong K."/>
            <person name="Shin H.-S."/>
            <person name="Kim S.-B."/>
            <person name="Han K."/>
            <person name="Lee J."/>
            <person name="Park M."/>
            <person name="Lee H.-A."/>
            <person name="Lee H.-Y."/>
            <person name="Lee Y."/>
            <person name="Oh S."/>
            <person name="Lee J.H."/>
            <person name="Choi E."/>
            <person name="Choi E."/>
            <person name="Lee S.E."/>
            <person name="Jeon J."/>
            <person name="Kim H."/>
            <person name="Choi G."/>
            <person name="Song H."/>
            <person name="Lee J."/>
            <person name="Lee S.-C."/>
            <person name="Kwon J.-K."/>
            <person name="Lee H.-Y."/>
            <person name="Koo N."/>
            <person name="Hong Y."/>
            <person name="Kim R.W."/>
            <person name="Kang W.-H."/>
            <person name="Huh J.H."/>
            <person name="Kang B.-C."/>
            <person name="Yang T.-J."/>
            <person name="Lee Y.-H."/>
            <person name="Bennetzen J.L."/>
            <person name="Choi D."/>
        </authorList>
    </citation>
    <scope>NUCLEOTIDE SEQUENCE [LARGE SCALE GENOMIC DNA]</scope>
    <source>
        <strain evidence="3">cv. PBC81</strain>
    </source>
</reference>
<reference evidence="2 3" key="1">
    <citation type="journal article" date="2017" name="Genome Biol.">
        <title>New reference genome sequences of hot pepper reveal the massive evolution of plant disease-resistance genes by retroduplication.</title>
        <authorList>
            <person name="Kim S."/>
            <person name="Park J."/>
            <person name="Yeom S.I."/>
            <person name="Kim Y.M."/>
            <person name="Seo E."/>
            <person name="Kim K.T."/>
            <person name="Kim M.S."/>
            <person name="Lee J.M."/>
            <person name="Cheong K."/>
            <person name="Shin H.S."/>
            <person name="Kim S.B."/>
            <person name="Han K."/>
            <person name="Lee J."/>
            <person name="Park M."/>
            <person name="Lee H.A."/>
            <person name="Lee H.Y."/>
            <person name="Lee Y."/>
            <person name="Oh S."/>
            <person name="Lee J.H."/>
            <person name="Choi E."/>
            <person name="Choi E."/>
            <person name="Lee S.E."/>
            <person name="Jeon J."/>
            <person name="Kim H."/>
            <person name="Choi G."/>
            <person name="Song H."/>
            <person name="Lee J."/>
            <person name="Lee S.C."/>
            <person name="Kwon J.K."/>
            <person name="Lee H.Y."/>
            <person name="Koo N."/>
            <person name="Hong Y."/>
            <person name="Kim R.W."/>
            <person name="Kang W.H."/>
            <person name="Huh J.H."/>
            <person name="Kang B.C."/>
            <person name="Yang T.J."/>
            <person name="Lee Y.H."/>
            <person name="Bennetzen J.L."/>
            <person name="Choi D."/>
        </authorList>
    </citation>
    <scope>NUCLEOTIDE SEQUENCE [LARGE SCALE GENOMIC DNA]</scope>
    <source>
        <strain evidence="3">cv. PBC81</strain>
    </source>
</reference>
<sequence length="172" mass="18848">MLLRVMQKILTGQWLLLERSMILLRIADLIEKHNDEIATLETWDSGKPYVQATSIELPMIVRLRRYYAGSKVLRLVPESWADKIHGLTVPADGPYHVQTLHEPTGVVGHIILWNFPLLMFAWKIGPALACGDTVVLKTAADPVICSLCIEAIAGGVLNVISGFGPTAGAVLL</sequence>
<proteinExistence type="predicted"/>
<dbReference type="SUPFAM" id="SSF53720">
    <property type="entry name" value="ALDH-like"/>
    <property type="match status" value="1"/>
</dbReference>
<dbReference type="InterPro" id="IPR016162">
    <property type="entry name" value="Ald_DH_N"/>
</dbReference>
<feature type="domain" description="Aldehyde dehydrogenase" evidence="1">
    <location>
        <begin position="16"/>
        <end position="171"/>
    </location>
</feature>
<dbReference type="Pfam" id="PF00171">
    <property type="entry name" value="Aldedh"/>
    <property type="match status" value="1"/>
</dbReference>
<protein>
    <submittedName>
        <fullName evidence="2">Aldehyde dehydrogenase family 2 member B7, mitochondrial</fullName>
    </submittedName>
</protein>
<dbReference type="InterPro" id="IPR016161">
    <property type="entry name" value="Ald_DH/histidinol_DH"/>
</dbReference>
<dbReference type="Gene3D" id="3.40.605.10">
    <property type="entry name" value="Aldehyde Dehydrogenase, Chain A, domain 1"/>
    <property type="match status" value="1"/>
</dbReference>
<dbReference type="EMBL" id="MLFT02000005">
    <property type="protein sequence ID" value="PHT47858.1"/>
    <property type="molecule type" value="Genomic_DNA"/>
</dbReference>
<comment type="caution">
    <text evidence="2">The sequence shown here is derived from an EMBL/GenBank/DDBJ whole genome shotgun (WGS) entry which is preliminary data.</text>
</comment>
<dbReference type="STRING" id="33114.A0A2G2WRH6"/>
<dbReference type="PANTHER" id="PTHR11699">
    <property type="entry name" value="ALDEHYDE DEHYDROGENASE-RELATED"/>
    <property type="match status" value="1"/>
</dbReference>